<accession>A0A7W5VG13</accession>
<dbReference type="AlphaFoldDB" id="A0A7W5VG13"/>
<proteinExistence type="predicted"/>
<evidence type="ECO:0000313" key="2">
    <source>
        <dbReference type="Proteomes" id="UP000579945"/>
    </source>
</evidence>
<dbReference type="GeneID" id="95393510"/>
<comment type="caution">
    <text evidence="1">The sequence shown here is derived from an EMBL/GenBank/DDBJ whole genome shotgun (WGS) entry which is preliminary data.</text>
</comment>
<keyword evidence="2" id="KW-1185">Reference proteome</keyword>
<name>A0A7W5VG13_9ACTN</name>
<dbReference type="EMBL" id="JACIBV010000001">
    <property type="protein sequence ID" value="MBB3731413.1"/>
    <property type="molecule type" value="Genomic_DNA"/>
</dbReference>
<gene>
    <name evidence="1" type="ORF">FHR33_007273</name>
</gene>
<evidence type="ECO:0000313" key="1">
    <source>
        <dbReference type="EMBL" id="MBB3731413.1"/>
    </source>
</evidence>
<dbReference type="Proteomes" id="UP000579945">
    <property type="component" value="Unassembled WGS sequence"/>
</dbReference>
<reference evidence="1 2" key="1">
    <citation type="submission" date="2020-08" db="EMBL/GenBank/DDBJ databases">
        <title>Sequencing the genomes of 1000 actinobacteria strains.</title>
        <authorList>
            <person name="Klenk H.-P."/>
        </authorList>
    </citation>
    <scope>NUCLEOTIDE SEQUENCE [LARGE SCALE GENOMIC DNA]</scope>
    <source>
        <strain evidence="1 2">DSM 44320</strain>
    </source>
</reference>
<sequence length="238" mass="25964">MSKLTAMTAINQSLQSTSLRSARVWNPFHSLAEGPTAAFSARPDLDPKVPQVIADAKTFANAGRNEKIAFAAAAKHSGLLDKEQEWSALTAQVFEQLRTQLKIDYLKRGDESIKNFSSGVCTMFACAALGHLARNHNLLDPGSVVELFKYEGDQGGHAFIVVNRAGTPDDVDSWGPQCYVIDPWYARHRITAPGTNAVKDMTAGTAFHDPAFVAFLKDANSRAVQVTFPHMQLIQAFS</sequence>
<dbReference type="RefSeq" id="WP_183657414.1">
    <property type="nucleotide sequence ID" value="NZ_JACIBV010000001.1"/>
</dbReference>
<organism evidence="1 2">
    <name type="scientific">Nonomuraea dietziae</name>
    <dbReference type="NCBI Taxonomy" id="65515"/>
    <lineage>
        <taxon>Bacteria</taxon>
        <taxon>Bacillati</taxon>
        <taxon>Actinomycetota</taxon>
        <taxon>Actinomycetes</taxon>
        <taxon>Streptosporangiales</taxon>
        <taxon>Streptosporangiaceae</taxon>
        <taxon>Nonomuraea</taxon>
    </lineage>
</organism>
<protein>
    <submittedName>
        <fullName evidence="1">Uncharacterized protein</fullName>
    </submittedName>
</protein>